<organism evidence="1 2">
    <name type="scientific">Sulfurovum lithotrophicum</name>
    <dbReference type="NCBI Taxonomy" id="206403"/>
    <lineage>
        <taxon>Bacteria</taxon>
        <taxon>Pseudomonadati</taxon>
        <taxon>Campylobacterota</taxon>
        <taxon>Epsilonproteobacteria</taxon>
        <taxon>Campylobacterales</taxon>
        <taxon>Sulfurovaceae</taxon>
        <taxon>Sulfurovum</taxon>
    </lineage>
</organism>
<evidence type="ECO:0008006" key="3">
    <source>
        <dbReference type="Google" id="ProtNLM"/>
    </source>
</evidence>
<keyword evidence="2" id="KW-1185">Reference proteome</keyword>
<dbReference type="OrthoDB" id="9766710at2"/>
<dbReference type="Gene3D" id="1.25.40.10">
    <property type="entry name" value="Tetratricopeptide repeat domain"/>
    <property type="match status" value="2"/>
</dbReference>
<name>A0A7U4M0F4_9BACT</name>
<protein>
    <recommendedName>
        <fullName evidence="3">Tetratricopeptide repeat-like domain-containing protein</fullName>
    </recommendedName>
</protein>
<sequence length="422" mass="49276">MSWNHIIQSIVLSLMLLTGVIAAKEQPKELKVVSDDTLIIQGLLFEEYRAYDLSREVFKTLYDRTGEKAYLFREVASSLMGKIYIDESIKRLKRWDEAHPDTLEARRLFIPLYLTANRAKEAKQEADILLEHSTKPADLDLAANPYLYTGNFKKAVSLLEKVYKETSNENVLLRMSSIMDAYTGEREKAIQLLETHRRMNILTSNKVYFKLLDLYVKDNDVNGIISTYKALYEKDKEDKYLKKVIDAYAYKGDIDGAIAYLEKVKDGDYILYELYKQKKLFDKAFLLTDKLYKEQKDPKWLAEKGILLFEKSKNKNDKKMINDVVGYFEKAIDMGVDDSIYLNYYGYTLIDKDIDVKKGIKIIEDALLQQPDNTYYLDSLAWGYYKEHRCSEAYDLMKKVVDKEGLKETEIAEHWNTIQKCQ</sequence>
<gene>
    <name evidence="1" type="ORF">YH65_03480</name>
</gene>
<accession>A0A7U4M0F4</accession>
<proteinExistence type="predicted"/>
<dbReference type="InterPro" id="IPR011990">
    <property type="entry name" value="TPR-like_helical_dom_sf"/>
</dbReference>
<evidence type="ECO:0000313" key="2">
    <source>
        <dbReference type="Proteomes" id="UP000034444"/>
    </source>
</evidence>
<reference evidence="2" key="2">
    <citation type="journal article" date="2017" name="Stand. Genomic Sci.">
        <title>Complete genome sequence of the sulfur-oxidizing chemolithoautotrophic Sulfurovum lithotrophicum 42BKTT.</title>
        <authorList>
            <person name="Jeon W."/>
            <person name="Priscilla L."/>
            <person name="Park G."/>
            <person name="Lee H."/>
            <person name="Lee N."/>
            <person name="Lee D."/>
            <person name="Kwon H."/>
            <person name="Ahn I."/>
            <person name="Lee C."/>
            <person name="Lee H."/>
            <person name="Ahn J."/>
        </authorList>
    </citation>
    <scope>NUCLEOTIDE SEQUENCE [LARGE SCALE GENOMIC DNA]</scope>
    <source>
        <strain evidence="2">ATCC BAA-797 / 42BKT</strain>
    </source>
</reference>
<evidence type="ECO:0000313" key="1">
    <source>
        <dbReference type="EMBL" id="AKF24556.1"/>
    </source>
</evidence>
<dbReference type="SUPFAM" id="SSF48452">
    <property type="entry name" value="TPR-like"/>
    <property type="match status" value="2"/>
</dbReference>
<dbReference type="KEGG" id="slh:YH65_03480"/>
<reference evidence="1 2" key="1">
    <citation type="submission" date="2015-04" db="EMBL/GenBank/DDBJ databases">
        <title>Complete genome sequence of Sulfurovum lithotrophicum ATCC BAA-797T.</title>
        <authorList>
            <person name="Ahn J."/>
            <person name="Park G."/>
            <person name="Jeon W."/>
            <person name="Jang Y."/>
            <person name="Jang M."/>
            <person name="Lee H."/>
            <person name="Lee H."/>
        </authorList>
    </citation>
    <scope>NUCLEOTIDE SEQUENCE [LARGE SCALE GENOMIC DNA]</scope>
    <source>
        <strain evidence="2">ATCC BAA-797 / 42BKT</strain>
    </source>
</reference>
<dbReference type="Proteomes" id="UP000034444">
    <property type="component" value="Chromosome"/>
</dbReference>
<dbReference type="EMBL" id="CP011308">
    <property type="protein sequence ID" value="AKF24556.1"/>
    <property type="molecule type" value="Genomic_DNA"/>
</dbReference>
<dbReference type="AlphaFoldDB" id="A0A7U4M0F4"/>